<proteinExistence type="predicted"/>
<name>A0A6J2RGG6_COTGO</name>
<evidence type="ECO:0000256" key="1">
    <source>
        <dbReference type="SAM" id="Coils"/>
    </source>
</evidence>
<dbReference type="RefSeq" id="XP_029309214.1">
    <property type="nucleotide sequence ID" value="XM_029453354.1"/>
</dbReference>
<sequence length="284" mass="33736">MSYQELSQIQKTTENCSFPTNLLNRVHQNVYTERESIPTMDKTMIVSQHLLVETELANSLRKLTLEERRLEVRKQMFVELREMEVNRRQKVALETLQQCKRDREEEEQEAERALQESMETARRQEFEQSQLKVERLQWQQVMLTSPTCSFSSLKKDQQSEPSSAELCRHKSAKVHPVNLPSDTKHKTLHNNWVGEKTIESVQAKDNSATYLLFAAKSNPKCEEQKPKVNKSLQWIQDRLKVGHWVDKYQHYADKEREKRTRNAEQHYESWIAFHQISSMSTYFY</sequence>
<keyword evidence="2" id="KW-1185">Reference proteome</keyword>
<protein>
    <submittedName>
        <fullName evidence="3">Uncharacterized protein LOC115022373</fullName>
    </submittedName>
</protein>
<accession>A0A6J2RGG6</accession>
<evidence type="ECO:0000313" key="3">
    <source>
        <dbReference type="RefSeq" id="XP_029309214.1"/>
    </source>
</evidence>
<keyword evidence="1" id="KW-0175">Coiled coil</keyword>
<feature type="coiled-coil region" evidence="1">
    <location>
        <begin position="89"/>
        <end position="124"/>
    </location>
</feature>
<dbReference type="KEGG" id="cgob:115022373"/>
<dbReference type="AlphaFoldDB" id="A0A6J2RGG6"/>
<organism evidence="2 3">
    <name type="scientific">Cottoperca gobio</name>
    <name type="common">Frogmouth</name>
    <name type="synonym">Aphritis gobio</name>
    <dbReference type="NCBI Taxonomy" id="56716"/>
    <lineage>
        <taxon>Eukaryota</taxon>
        <taxon>Metazoa</taxon>
        <taxon>Chordata</taxon>
        <taxon>Craniata</taxon>
        <taxon>Vertebrata</taxon>
        <taxon>Euteleostomi</taxon>
        <taxon>Actinopterygii</taxon>
        <taxon>Neopterygii</taxon>
        <taxon>Teleostei</taxon>
        <taxon>Neoteleostei</taxon>
        <taxon>Acanthomorphata</taxon>
        <taxon>Eupercaria</taxon>
        <taxon>Perciformes</taxon>
        <taxon>Notothenioidei</taxon>
        <taxon>Bovichtidae</taxon>
        <taxon>Cottoperca</taxon>
    </lineage>
</organism>
<reference evidence="3" key="1">
    <citation type="submission" date="2025-08" db="UniProtKB">
        <authorList>
            <consortium name="RefSeq"/>
        </authorList>
    </citation>
    <scope>IDENTIFICATION</scope>
</reference>
<dbReference type="OrthoDB" id="8942652at2759"/>
<dbReference type="GeneID" id="115022373"/>
<dbReference type="InParanoid" id="A0A6J2RGG6"/>
<dbReference type="Proteomes" id="UP000504630">
    <property type="component" value="Chromosome 17"/>
</dbReference>
<evidence type="ECO:0000313" key="2">
    <source>
        <dbReference type="Proteomes" id="UP000504630"/>
    </source>
</evidence>
<gene>
    <name evidence="3" type="primary">LOC115022373</name>
</gene>